<dbReference type="FunFam" id="3.40.5.10:FF:000001">
    <property type="entry name" value="50S ribosomal protein L9"/>
    <property type="match status" value="1"/>
</dbReference>
<dbReference type="GO" id="GO:0006412">
    <property type="term" value="P:translation"/>
    <property type="evidence" value="ECO:0007669"/>
    <property type="project" value="UniProtKB-UniRule"/>
</dbReference>
<dbReference type="Pfam" id="PF01281">
    <property type="entry name" value="Ribosomal_L9_N"/>
    <property type="match status" value="1"/>
</dbReference>
<accession>A0A1I0G1H9</accession>
<keyword evidence="10" id="KW-1185">Reference proteome</keyword>
<dbReference type="GO" id="GO:1990904">
    <property type="term" value="C:ribonucleoprotein complex"/>
    <property type="evidence" value="ECO:0007669"/>
    <property type="project" value="UniProtKB-KW"/>
</dbReference>
<organism evidence="9 10">
    <name type="scientific">Thalassotalea agarivorans</name>
    <name type="common">Thalassomonas agarivorans</name>
    <dbReference type="NCBI Taxonomy" id="349064"/>
    <lineage>
        <taxon>Bacteria</taxon>
        <taxon>Pseudomonadati</taxon>
        <taxon>Pseudomonadota</taxon>
        <taxon>Gammaproteobacteria</taxon>
        <taxon>Alteromonadales</taxon>
        <taxon>Colwelliaceae</taxon>
        <taxon>Thalassotalea</taxon>
    </lineage>
</organism>
<dbReference type="Proteomes" id="UP000199308">
    <property type="component" value="Unassembled WGS sequence"/>
</dbReference>
<feature type="domain" description="Ribosomal protein L9" evidence="8">
    <location>
        <begin position="13"/>
        <end position="40"/>
    </location>
</feature>
<dbReference type="GO" id="GO:0019843">
    <property type="term" value="F:rRNA binding"/>
    <property type="evidence" value="ECO:0007669"/>
    <property type="project" value="UniProtKB-UniRule"/>
</dbReference>
<evidence type="ECO:0000259" key="8">
    <source>
        <dbReference type="PROSITE" id="PS00651"/>
    </source>
</evidence>
<dbReference type="Gene3D" id="3.40.5.10">
    <property type="entry name" value="Ribosomal protein L9, N-terminal domain"/>
    <property type="match status" value="1"/>
</dbReference>
<dbReference type="PANTHER" id="PTHR21368">
    <property type="entry name" value="50S RIBOSOMAL PROTEIN L9"/>
    <property type="match status" value="1"/>
</dbReference>
<evidence type="ECO:0000256" key="1">
    <source>
        <dbReference type="ARBA" id="ARBA00010605"/>
    </source>
</evidence>
<keyword evidence="4 7" id="KW-0689">Ribosomal protein</keyword>
<dbReference type="InterPro" id="IPR020069">
    <property type="entry name" value="Ribosomal_bL9_C"/>
</dbReference>
<dbReference type="PROSITE" id="PS00651">
    <property type="entry name" value="RIBOSOMAL_L9"/>
    <property type="match status" value="1"/>
</dbReference>
<dbReference type="GO" id="GO:0005840">
    <property type="term" value="C:ribosome"/>
    <property type="evidence" value="ECO:0007669"/>
    <property type="project" value="UniProtKB-KW"/>
</dbReference>
<name>A0A1I0G1H9_THASX</name>
<evidence type="ECO:0000256" key="2">
    <source>
        <dbReference type="ARBA" id="ARBA00022730"/>
    </source>
</evidence>
<proteinExistence type="inferred from homology"/>
<dbReference type="Gene3D" id="3.10.430.100">
    <property type="entry name" value="Ribosomal protein L9, C-terminal domain"/>
    <property type="match status" value="1"/>
</dbReference>
<evidence type="ECO:0000256" key="6">
    <source>
        <dbReference type="ARBA" id="ARBA00035292"/>
    </source>
</evidence>
<evidence type="ECO:0000256" key="3">
    <source>
        <dbReference type="ARBA" id="ARBA00022884"/>
    </source>
</evidence>
<evidence type="ECO:0000256" key="4">
    <source>
        <dbReference type="ARBA" id="ARBA00022980"/>
    </source>
</evidence>
<dbReference type="EMBL" id="FOHK01000010">
    <property type="protein sequence ID" value="SET64525.1"/>
    <property type="molecule type" value="Genomic_DNA"/>
</dbReference>
<dbReference type="STRING" id="349064.SAMN05660429_02314"/>
<dbReference type="InterPro" id="IPR020070">
    <property type="entry name" value="Ribosomal_bL9_N"/>
</dbReference>
<dbReference type="InterPro" id="IPR009027">
    <property type="entry name" value="Ribosomal_bL9/RNase_H1_N"/>
</dbReference>
<dbReference type="InterPro" id="IPR036935">
    <property type="entry name" value="Ribosomal_bL9_N_sf"/>
</dbReference>
<dbReference type="InterPro" id="IPR036791">
    <property type="entry name" value="Ribosomal_bL9_C_sf"/>
</dbReference>
<protein>
    <recommendedName>
        <fullName evidence="6 7">Large ribosomal subunit protein bL9</fullName>
    </recommendedName>
</protein>
<evidence type="ECO:0000313" key="9">
    <source>
        <dbReference type="EMBL" id="SET64525.1"/>
    </source>
</evidence>
<dbReference type="SUPFAM" id="SSF55653">
    <property type="entry name" value="Ribosomal protein L9 C-domain"/>
    <property type="match status" value="1"/>
</dbReference>
<keyword evidence="5 7" id="KW-0687">Ribonucleoprotein</keyword>
<dbReference type="InterPro" id="IPR020594">
    <property type="entry name" value="Ribosomal_bL9_bac/chp"/>
</dbReference>
<comment type="function">
    <text evidence="7">Binds to the 23S rRNA.</text>
</comment>
<gene>
    <name evidence="7" type="primary">rplI</name>
    <name evidence="9" type="ORF">SAMN05660429_02314</name>
</gene>
<dbReference type="GO" id="GO:0003735">
    <property type="term" value="F:structural constituent of ribosome"/>
    <property type="evidence" value="ECO:0007669"/>
    <property type="project" value="InterPro"/>
</dbReference>
<dbReference type="AlphaFoldDB" id="A0A1I0G1H9"/>
<dbReference type="SUPFAM" id="SSF55658">
    <property type="entry name" value="L9 N-domain-like"/>
    <property type="match status" value="1"/>
</dbReference>
<evidence type="ECO:0000256" key="5">
    <source>
        <dbReference type="ARBA" id="ARBA00023274"/>
    </source>
</evidence>
<sequence length="150" mass="15811">MEVILLDKIAKLGGLGDKVTVKSGYARNYLLPQGKAVFASKANVEHFEARRAELEAKLADALSAAEARAAKLAELAEVTIASNAGDEGKLFGSIGTRDIADAITAAGVEVAKSEVRLPNGTIREVGEFDIAIHLHTDVDTNIKVNVVAED</sequence>
<dbReference type="InterPro" id="IPR000244">
    <property type="entry name" value="Ribosomal_bL9"/>
</dbReference>
<keyword evidence="3 7" id="KW-0694">RNA-binding</keyword>
<evidence type="ECO:0000256" key="7">
    <source>
        <dbReference type="HAMAP-Rule" id="MF_00503"/>
    </source>
</evidence>
<reference evidence="9 10" key="1">
    <citation type="submission" date="2016-10" db="EMBL/GenBank/DDBJ databases">
        <authorList>
            <person name="de Groot N.N."/>
        </authorList>
    </citation>
    <scope>NUCLEOTIDE SEQUENCE [LARGE SCALE GENOMIC DNA]</scope>
    <source>
        <strain evidence="9 10">DSM 19706</strain>
    </source>
</reference>
<dbReference type="FunFam" id="3.10.430.100:FF:000001">
    <property type="entry name" value="50S ribosomal protein L9"/>
    <property type="match status" value="1"/>
</dbReference>
<dbReference type="OrthoDB" id="9788336at2"/>
<dbReference type="RefSeq" id="WP_093330514.1">
    <property type="nucleotide sequence ID" value="NZ_AP027363.1"/>
</dbReference>
<dbReference type="Pfam" id="PF03948">
    <property type="entry name" value="Ribosomal_L9_C"/>
    <property type="match status" value="1"/>
</dbReference>
<dbReference type="HAMAP" id="MF_00503">
    <property type="entry name" value="Ribosomal_bL9"/>
    <property type="match status" value="1"/>
</dbReference>
<keyword evidence="2 7" id="KW-0699">rRNA-binding</keyword>
<comment type="similarity">
    <text evidence="1 7">Belongs to the bacterial ribosomal protein bL9 family.</text>
</comment>
<dbReference type="NCBIfam" id="TIGR00158">
    <property type="entry name" value="L9"/>
    <property type="match status" value="1"/>
</dbReference>
<evidence type="ECO:0000313" key="10">
    <source>
        <dbReference type="Proteomes" id="UP000199308"/>
    </source>
</evidence>